<protein>
    <submittedName>
        <fullName evidence="1">Uncharacterized protein</fullName>
    </submittedName>
</protein>
<dbReference type="Proteomes" id="UP000257706">
    <property type="component" value="Unassembled WGS sequence"/>
</dbReference>
<proteinExistence type="predicted"/>
<comment type="caution">
    <text evidence="1">The sequence shown here is derived from an EMBL/GenBank/DDBJ whole genome shotgun (WGS) entry which is preliminary data.</text>
</comment>
<reference evidence="1 2" key="1">
    <citation type="journal article" date="2018" name="Nat. Biotechnol.">
        <title>A standardized bacterial taxonomy based on genome phylogeny substantially revises the tree of life.</title>
        <authorList>
            <person name="Parks D.H."/>
            <person name="Chuvochina M."/>
            <person name="Waite D.W."/>
            <person name="Rinke C."/>
            <person name="Skarshewski A."/>
            <person name="Chaumeil P.A."/>
            <person name="Hugenholtz P."/>
        </authorList>
    </citation>
    <scope>NUCLEOTIDE SEQUENCE [LARGE SCALE GENOMIC DNA]</scope>
    <source>
        <strain evidence="1">UBA8739</strain>
    </source>
</reference>
<evidence type="ECO:0000313" key="2">
    <source>
        <dbReference type="Proteomes" id="UP000257706"/>
    </source>
</evidence>
<name>A0A3B9IP53_9PROT</name>
<evidence type="ECO:0000313" key="1">
    <source>
        <dbReference type="EMBL" id="HAE49478.1"/>
    </source>
</evidence>
<dbReference type="EMBL" id="DMAI01000308">
    <property type="protein sequence ID" value="HAE49478.1"/>
    <property type="molecule type" value="Genomic_DNA"/>
</dbReference>
<sequence length="138" mass="15150">MTGDDFRTASVALLGSALHWQHAIADRLDIDVADVRQWLDDGQVPPWVEDRLAELIGARDISPWPRDDWVIGYAVTADPEELPADVTSGVVYATDIDTVLCEVAWFDPTPAPAEITRLMEAAADAIDRISDADDDIFS</sequence>
<gene>
    <name evidence="1" type="ORF">DCK97_18840</name>
</gene>
<dbReference type="AlphaFoldDB" id="A0A3B9IP53"/>
<accession>A0A3B9IP53</accession>
<organism evidence="1 2">
    <name type="scientific">Tistrella mobilis</name>
    <dbReference type="NCBI Taxonomy" id="171437"/>
    <lineage>
        <taxon>Bacteria</taxon>
        <taxon>Pseudomonadati</taxon>
        <taxon>Pseudomonadota</taxon>
        <taxon>Alphaproteobacteria</taxon>
        <taxon>Geminicoccales</taxon>
        <taxon>Geminicoccaceae</taxon>
        <taxon>Tistrella</taxon>
    </lineage>
</organism>